<evidence type="ECO:0000313" key="4">
    <source>
        <dbReference type="Proteomes" id="UP000285575"/>
    </source>
</evidence>
<dbReference type="SUPFAM" id="SSF116734">
    <property type="entry name" value="DNA methylase specificity domain"/>
    <property type="match status" value="1"/>
</dbReference>
<dbReference type="Gene3D" id="3.90.220.20">
    <property type="entry name" value="DNA methylase specificity domains"/>
    <property type="match status" value="1"/>
</dbReference>
<dbReference type="GO" id="GO:0004519">
    <property type="term" value="F:endonuclease activity"/>
    <property type="evidence" value="ECO:0007669"/>
    <property type="project" value="UniProtKB-KW"/>
</dbReference>
<evidence type="ECO:0000256" key="1">
    <source>
        <dbReference type="ARBA" id="ARBA00022747"/>
    </source>
</evidence>
<gene>
    <name evidence="3" type="ORF">EOE66_20710</name>
</gene>
<dbReference type="GO" id="GO:0009307">
    <property type="term" value="P:DNA restriction-modification system"/>
    <property type="evidence" value="ECO:0007669"/>
    <property type="project" value="UniProtKB-KW"/>
</dbReference>
<accession>A0A437R9S3</accession>
<keyword evidence="2" id="KW-0238">DNA-binding</keyword>
<evidence type="ECO:0000313" key="3">
    <source>
        <dbReference type="EMBL" id="RVU43465.1"/>
    </source>
</evidence>
<protein>
    <submittedName>
        <fullName evidence="3">Restriction endonuclease subunit S</fullName>
    </submittedName>
</protein>
<comment type="caution">
    <text evidence="3">The sequence shown here is derived from an EMBL/GenBank/DDBJ whole genome shotgun (WGS) entry which is preliminary data.</text>
</comment>
<dbReference type="InterPro" id="IPR044946">
    <property type="entry name" value="Restrct_endonuc_typeI_TRD_sf"/>
</dbReference>
<dbReference type="GO" id="GO:0003677">
    <property type="term" value="F:DNA binding"/>
    <property type="evidence" value="ECO:0007669"/>
    <property type="project" value="UniProtKB-KW"/>
</dbReference>
<reference evidence="3 4" key="1">
    <citation type="submission" date="2019-01" db="EMBL/GenBank/DDBJ databases">
        <authorList>
            <person name="Chen W.-M."/>
        </authorList>
    </citation>
    <scope>NUCLEOTIDE SEQUENCE [LARGE SCALE GENOMIC DNA]</scope>
    <source>
        <strain evidence="3 4">KYPY4</strain>
    </source>
</reference>
<keyword evidence="4" id="KW-1185">Reference proteome</keyword>
<keyword evidence="3" id="KW-0255">Endonuclease</keyword>
<keyword evidence="1" id="KW-0680">Restriction system</keyword>
<dbReference type="Proteomes" id="UP000285575">
    <property type="component" value="Unassembled WGS sequence"/>
</dbReference>
<dbReference type="EMBL" id="SACR01000007">
    <property type="protein sequence ID" value="RVU43465.1"/>
    <property type="molecule type" value="Genomic_DNA"/>
</dbReference>
<keyword evidence="3" id="KW-0378">Hydrolase</keyword>
<organism evidence="3 4">
    <name type="scientific">Rubrivivax rivuli</name>
    <dbReference type="NCBI Taxonomy" id="1862385"/>
    <lineage>
        <taxon>Bacteria</taxon>
        <taxon>Pseudomonadati</taxon>
        <taxon>Pseudomonadota</taxon>
        <taxon>Betaproteobacteria</taxon>
        <taxon>Burkholderiales</taxon>
        <taxon>Sphaerotilaceae</taxon>
        <taxon>Rubrivivax</taxon>
    </lineage>
</organism>
<keyword evidence="3" id="KW-0540">Nuclease</keyword>
<dbReference type="AlphaFoldDB" id="A0A437R9S3"/>
<dbReference type="OrthoDB" id="5465337at2"/>
<evidence type="ECO:0000256" key="2">
    <source>
        <dbReference type="ARBA" id="ARBA00023125"/>
    </source>
</evidence>
<sequence length="204" mass="22183">MDANFFSLSQAAAVQSGYPFRGTIEGAQDGGVIALQMKDVDPESGIAWAGALRTHLPGRKGPSWLQPGDLLFVAKGARFYAVVVDTPPMPSVCGPAFFHLRVQPGVAVEPAFLAWQINQPPFQRLLMQSAEGSGQLSIRRPVLEALPLAVPPMPQQRRIVALDRAARAERATLRRLIQNREQQLHALAEALSAASMRSQQTTRP</sequence>
<name>A0A437R9S3_9BURK</name>
<dbReference type="CDD" id="cd16961">
    <property type="entry name" value="RMtype1_S_TRD-CR_like"/>
    <property type="match status" value="1"/>
</dbReference>
<proteinExistence type="predicted"/>